<dbReference type="AlphaFoldDB" id="A0A5E4NDC8"/>
<dbReference type="EMBL" id="CABPRJ010001927">
    <property type="protein sequence ID" value="VVC41792.1"/>
    <property type="molecule type" value="Genomic_DNA"/>
</dbReference>
<gene>
    <name evidence="2" type="ORF">CINCED_3A025237</name>
</gene>
<reference evidence="2 3" key="1">
    <citation type="submission" date="2019-08" db="EMBL/GenBank/DDBJ databases">
        <authorList>
            <person name="Alioto T."/>
            <person name="Alioto T."/>
            <person name="Gomez Garrido J."/>
        </authorList>
    </citation>
    <scope>NUCLEOTIDE SEQUENCE [LARGE SCALE GENOMIC DNA]</scope>
</reference>
<evidence type="ECO:0000256" key="1">
    <source>
        <dbReference type="SAM" id="MobiDB-lite"/>
    </source>
</evidence>
<name>A0A5E4NDC8_9HEMI</name>
<keyword evidence="3" id="KW-1185">Reference proteome</keyword>
<feature type="non-terminal residue" evidence="2">
    <location>
        <position position="219"/>
    </location>
</feature>
<evidence type="ECO:0000313" key="2">
    <source>
        <dbReference type="EMBL" id="VVC41792.1"/>
    </source>
</evidence>
<evidence type="ECO:0000313" key="3">
    <source>
        <dbReference type="Proteomes" id="UP000325440"/>
    </source>
</evidence>
<sequence length="219" mass="25480">MEIKNDIRTQVDNEKLIKQTETIEEKDDKQENNKNFKEEKETKENITINIEKNDRIKTDTLYKNDSKEKTIHKAVIELEKQTKVEFEKIKGNKESLRKLTNVIRFPDDTQLQIDKKEKIIDNITKINENKITKIRSIDKDIIRGKPTIFESYEQKGNPLTKESKIHELSQGYKGEGDEIIKHKIPTDNSLDDVTKSPSTDTIKAEIVDKKDVKTPTELG</sequence>
<accession>A0A5E4NDC8</accession>
<feature type="region of interest" description="Disordered" evidence="1">
    <location>
        <begin position="19"/>
        <end position="41"/>
    </location>
</feature>
<proteinExistence type="predicted"/>
<organism evidence="2 3">
    <name type="scientific">Cinara cedri</name>
    <dbReference type="NCBI Taxonomy" id="506608"/>
    <lineage>
        <taxon>Eukaryota</taxon>
        <taxon>Metazoa</taxon>
        <taxon>Ecdysozoa</taxon>
        <taxon>Arthropoda</taxon>
        <taxon>Hexapoda</taxon>
        <taxon>Insecta</taxon>
        <taxon>Pterygota</taxon>
        <taxon>Neoptera</taxon>
        <taxon>Paraneoptera</taxon>
        <taxon>Hemiptera</taxon>
        <taxon>Sternorrhyncha</taxon>
        <taxon>Aphidomorpha</taxon>
        <taxon>Aphidoidea</taxon>
        <taxon>Aphididae</taxon>
        <taxon>Lachninae</taxon>
        <taxon>Cinara</taxon>
    </lineage>
</organism>
<dbReference type="Proteomes" id="UP000325440">
    <property type="component" value="Unassembled WGS sequence"/>
</dbReference>
<protein>
    <submittedName>
        <fullName evidence="2">Uncharacterized protein</fullName>
    </submittedName>
</protein>